<sequence length="519" mass="56028">MAKYLIEDIIPPEKKHRAPAKKKTGAGRSVHIEKEERPAPEIKKTISEAYPENPREILVDQMKNAAPLEQTAESTPAPKETPREEAAPALGMGTWSNDLSVKGEAPATETSAHFPPQFPEYGRKDGVYDEGRGGMRSWLPWLIGVAVVIVVGWFSLGFFAGATVTVVPKHEQLPLPLDQKFTAVKTETTGKLAYAIMIETASSSAEVPATGEKSVTTKASGQIVIFNEQTTAQRLIKNTRFQAPSGKIYRISDSITIPKSTVLNGAIKPGSLEVTVYADEAGPEYNSPPVDFTVPGLKNSKIYEKVYARSKGPLAGGASGVVKTVSDQDLKNAGDDLRIQLETKLRAKARGNLATSQIAYDKGIVVTLQPPKLVSTPASADNKAVVSAEGSIAVVTFKRADLTRAIVAVLAPESVADPVEVKNLDTLNFAMEAQKNDALLAGSSINFTLQGTPELYWTVDEAVVKAALLGLPKARFDEKISQYSSVQKARASIRPLWRMSFPEDPEKISIVLVDSLPNR</sequence>
<name>A0A1G2DAH2_9BACT</name>
<dbReference type="EMBL" id="MHLO01000049">
    <property type="protein sequence ID" value="OGZ10627.1"/>
    <property type="molecule type" value="Genomic_DNA"/>
</dbReference>
<evidence type="ECO:0000256" key="1">
    <source>
        <dbReference type="SAM" id="MobiDB-lite"/>
    </source>
</evidence>
<dbReference type="AlphaFoldDB" id="A0A1G2DAH2"/>
<feature type="region of interest" description="Disordered" evidence="1">
    <location>
        <begin position="1"/>
        <end position="125"/>
    </location>
</feature>
<keyword evidence="2" id="KW-1133">Transmembrane helix</keyword>
<feature type="transmembrane region" description="Helical" evidence="2">
    <location>
        <begin position="138"/>
        <end position="160"/>
    </location>
</feature>
<reference evidence="3 4" key="1">
    <citation type="journal article" date="2016" name="Nat. Commun.">
        <title>Thousands of microbial genomes shed light on interconnected biogeochemical processes in an aquifer system.</title>
        <authorList>
            <person name="Anantharaman K."/>
            <person name="Brown C.T."/>
            <person name="Hug L.A."/>
            <person name="Sharon I."/>
            <person name="Castelle C.J."/>
            <person name="Probst A.J."/>
            <person name="Thomas B.C."/>
            <person name="Singh A."/>
            <person name="Wilkins M.J."/>
            <person name="Karaoz U."/>
            <person name="Brodie E.L."/>
            <person name="Williams K.H."/>
            <person name="Hubbard S.S."/>
            <person name="Banfield J.F."/>
        </authorList>
    </citation>
    <scope>NUCLEOTIDE SEQUENCE [LARGE SCALE GENOMIC DNA]</scope>
</reference>
<accession>A0A1G2DAH2</accession>
<proteinExistence type="predicted"/>
<keyword evidence="2" id="KW-0812">Transmembrane</keyword>
<gene>
    <name evidence="3" type="ORF">A3C93_02945</name>
</gene>
<evidence type="ECO:0000256" key="2">
    <source>
        <dbReference type="SAM" id="Phobius"/>
    </source>
</evidence>
<dbReference type="STRING" id="1798664.A3C93_02945"/>
<feature type="compositionally biased region" description="Basic residues" evidence="1">
    <location>
        <begin position="14"/>
        <end position="25"/>
    </location>
</feature>
<evidence type="ECO:0008006" key="5">
    <source>
        <dbReference type="Google" id="ProtNLM"/>
    </source>
</evidence>
<evidence type="ECO:0000313" key="3">
    <source>
        <dbReference type="EMBL" id="OGZ10627.1"/>
    </source>
</evidence>
<protein>
    <recommendedName>
        <fullName evidence="5">Baseplate protein J-like domain-containing protein</fullName>
    </recommendedName>
</protein>
<dbReference type="Proteomes" id="UP000178636">
    <property type="component" value="Unassembled WGS sequence"/>
</dbReference>
<keyword evidence="2" id="KW-0472">Membrane</keyword>
<feature type="compositionally biased region" description="Basic and acidic residues" evidence="1">
    <location>
        <begin position="30"/>
        <end position="46"/>
    </location>
</feature>
<organism evidence="3 4">
    <name type="scientific">Candidatus Lloydbacteria bacterium RIFCSPHIGHO2_02_FULL_54_17</name>
    <dbReference type="NCBI Taxonomy" id="1798664"/>
    <lineage>
        <taxon>Bacteria</taxon>
        <taxon>Candidatus Lloydiibacteriota</taxon>
    </lineage>
</organism>
<comment type="caution">
    <text evidence="3">The sequence shown here is derived from an EMBL/GenBank/DDBJ whole genome shotgun (WGS) entry which is preliminary data.</text>
</comment>
<evidence type="ECO:0000313" key="4">
    <source>
        <dbReference type="Proteomes" id="UP000178636"/>
    </source>
</evidence>